<dbReference type="KEGG" id="dfa:DFA_02834"/>
<sequence>MTQPETSIVPNPNEKTIVIANNIPLTITAYVSTDEYVLNIDTITGLITNNTNAKNKQSSIIQPVQTSTLHINSKFAYIQVFAHDNHSGGMIHLFDRQLEFGHTLKILNKHLAAKRDVPHYIYDGLFQKIRMVDPSQTNVHNVFYPPQPITPKYYQDQSVDAYQLPPQ</sequence>
<dbReference type="AlphaFoldDB" id="F4PIL1"/>
<organism evidence="1 2">
    <name type="scientific">Cavenderia fasciculata</name>
    <name type="common">Slime mold</name>
    <name type="synonym">Dictyostelium fasciculatum</name>
    <dbReference type="NCBI Taxonomy" id="261658"/>
    <lineage>
        <taxon>Eukaryota</taxon>
        <taxon>Amoebozoa</taxon>
        <taxon>Evosea</taxon>
        <taxon>Eumycetozoa</taxon>
        <taxon>Dictyostelia</taxon>
        <taxon>Acytosteliales</taxon>
        <taxon>Cavenderiaceae</taxon>
        <taxon>Cavenderia</taxon>
    </lineage>
</organism>
<dbReference type="GeneID" id="14877423"/>
<proteinExistence type="predicted"/>
<name>F4PIL1_CACFS</name>
<dbReference type="EMBL" id="GL883006">
    <property type="protein sequence ID" value="EGG24591.1"/>
    <property type="molecule type" value="Genomic_DNA"/>
</dbReference>
<dbReference type="RefSeq" id="XP_004362442.1">
    <property type="nucleotide sequence ID" value="XM_004362385.1"/>
</dbReference>
<protein>
    <submittedName>
        <fullName evidence="1">Uncharacterized protein</fullName>
    </submittedName>
</protein>
<evidence type="ECO:0000313" key="1">
    <source>
        <dbReference type="EMBL" id="EGG24591.1"/>
    </source>
</evidence>
<gene>
    <name evidence="1" type="ORF">DFA_02834</name>
</gene>
<dbReference type="Proteomes" id="UP000007797">
    <property type="component" value="Unassembled WGS sequence"/>
</dbReference>
<accession>F4PIL1</accession>
<evidence type="ECO:0000313" key="2">
    <source>
        <dbReference type="Proteomes" id="UP000007797"/>
    </source>
</evidence>
<reference evidence="2" key="1">
    <citation type="journal article" date="2011" name="Genome Res.">
        <title>Phylogeny-wide analysis of social amoeba genomes highlights ancient origins for complex intercellular communication.</title>
        <authorList>
            <person name="Heidel A.J."/>
            <person name="Lawal H.M."/>
            <person name="Felder M."/>
            <person name="Schilde C."/>
            <person name="Helps N.R."/>
            <person name="Tunggal B."/>
            <person name="Rivero F."/>
            <person name="John U."/>
            <person name="Schleicher M."/>
            <person name="Eichinger L."/>
            <person name="Platzer M."/>
            <person name="Noegel A.A."/>
            <person name="Schaap P."/>
            <person name="Gloeckner G."/>
        </authorList>
    </citation>
    <scope>NUCLEOTIDE SEQUENCE [LARGE SCALE GENOMIC DNA]</scope>
    <source>
        <strain evidence="2">SH3</strain>
    </source>
</reference>
<keyword evidence="2" id="KW-1185">Reference proteome</keyword>